<comment type="pathway">
    <text evidence="1">Carbohydrate biosynthesis; Calvin cycle.</text>
</comment>
<comment type="catalytic activity">
    <reaction evidence="11">
        <text>D-ribulose 5-phosphate + ATP = D-ribulose 1,5-bisphosphate + ADP + H(+)</text>
        <dbReference type="Rhea" id="RHEA:19365"/>
        <dbReference type="ChEBI" id="CHEBI:15378"/>
        <dbReference type="ChEBI" id="CHEBI:30616"/>
        <dbReference type="ChEBI" id="CHEBI:57870"/>
        <dbReference type="ChEBI" id="CHEBI:58121"/>
        <dbReference type="ChEBI" id="CHEBI:456216"/>
        <dbReference type="EC" id="2.7.1.19"/>
    </reaction>
</comment>
<evidence type="ECO:0000256" key="2">
    <source>
        <dbReference type="ARBA" id="ARBA00009719"/>
    </source>
</evidence>
<dbReference type="EMBL" id="CP043875">
    <property type="protein sequence ID" value="WOF16605.1"/>
    <property type="molecule type" value="Genomic_DNA"/>
</dbReference>
<dbReference type="SUPFAM" id="SSF52540">
    <property type="entry name" value="P-loop containing nucleoside triphosphate hydrolases"/>
    <property type="match status" value="1"/>
</dbReference>
<evidence type="ECO:0000256" key="6">
    <source>
        <dbReference type="ARBA" id="ARBA00022679"/>
    </source>
</evidence>
<dbReference type="AlphaFoldDB" id="A0AA97I2S7"/>
<evidence type="ECO:0000313" key="14">
    <source>
        <dbReference type="Proteomes" id="UP001301797"/>
    </source>
</evidence>
<dbReference type="InterPro" id="IPR027417">
    <property type="entry name" value="P-loop_NTPase"/>
</dbReference>
<name>A0AA97I2S7_9EURY</name>
<dbReference type="InterPro" id="IPR006083">
    <property type="entry name" value="PRK/URK"/>
</dbReference>
<reference evidence="13 14" key="1">
    <citation type="submission" date="2019-09" db="EMBL/GenBank/DDBJ databases">
        <title>The complete genome of Methanoplanus sp. FWC-SCC4.</title>
        <authorList>
            <person name="Chen S.-C."/>
            <person name="Zhou Y.-Z."/>
            <person name="Lai M.-C."/>
        </authorList>
    </citation>
    <scope>NUCLEOTIDE SEQUENCE [LARGE SCALE GENOMIC DNA]</scope>
    <source>
        <strain evidence="13 14">FWC-SCC4</strain>
    </source>
</reference>
<gene>
    <name evidence="13" type="ORF">F1737_07810</name>
</gene>
<feature type="domain" description="Phosphoribulokinase/uridine kinase" evidence="12">
    <location>
        <begin position="19"/>
        <end position="193"/>
    </location>
</feature>
<dbReference type="PANTHER" id="PTHR10285">
    <property type="entry name" value="URIDINE KINASE"/>
    <property type="match status" value="1"/>
</dbReference>
<dbReference type="PRINTS" id="PR00478">
    <property type="entry name" value="PHRIBLKINASE"/>
</dbReference>
<keyword evidence="14" id="KW-1185">Reference proteome</keyword>
<evidence type="ECO:0000259" key="12">
    <source>
        <dbReference type="Pfam" id="PF00485"/>
    </source>
</evidence>
<organism evidence="13 14">
    <name type="scientific">Methanochimaera problematica</name>
    <dbReference type="NCBI Taxonomy" id="2609417"/>
    <lineage>
        <taxon>Archaea</taxon>
        <taxon>Methanobacteriati</taxon>
        <taxon>Methanobacteriota</taxon>
        <taxon>Stenosarchaea group</taxon>
        <taxon>Methanomicrobia</taxon>
        <taxon>Methanomicrobiales</taxon>
        <taxon>Methanomicrobiaceae</taxon>
        <taxon>Methanochimaera</taxon>
    </lineage>
</organism>
<evidence type="ECO:0000256" key="9">
    <source>
        <dbReference type="ARBA" id="ARBA00022840"/>
    </source>
</evidence>
<evidence type="ECO:0000256" key="7">
    <source>
        <dbReference type="ARBA" id="ARBA00022741"/>
    </source>
</evidence>
<dbReference type="InterPro" id="IPR006082">
    <property type="entry name" value="PRK"/>
</dbReference>
<dbReference type="EC" id="2.7.1.19" evidence="3"/>
<keyword evidence="9" id="KW-0067">ATP-binding</keyword>
<evidence type="ECO:0000256" key="3">
    <source>
        <dbReference type="ARBA" id="ARBA00012042"/>
    </source>
</evidence>
<keyword evidence="6 13" id="KW-0808">Transferase</keyword>
<dbReference type="NCBIfam" id="NF005655">
    <property type="entry name" value="PRK07429.1"/>
    <property type="match status" value="1"/>
</dbReference>
<protein>
    <recommendedName>
        <fullName evidence="3">phosphoribulokinase</fullName>
        <ecNumber evidence="3">2.7.1.19</ecNumber>
    </recommendedName>
    <alternativeName>
        <fullName evidence="10">Phosphopentokinase</fullName>
    </alternativeName>
</protein>
<evidence type="ECO:0000256" key="11">
    <source>
        <dbReference type="ARBA" id="ARBA00047663"/>
    </source>
</evidence>
<evidence type="ECO:0000256" key="8">
    <source>
        <dbReference type="ARBA" id="ARBA00022777"/>
    </source>
</evidence>
<evidence type="ECO:0000313" key="13">
    <source>
        <dbReference type="EMBL" id="WOF16605.1"/>
    </source>
</evidence>
<evidence type="ECO:0000256" key="4">
    <source>
        <dbReference type="ARBA" id="ARBA00022531"/>
    </source>
</evidence>
<keyword evidence="7" id="KW-0547">Nucleotide-binding</keyword>
<keyword evidence="4" id="KW-0602">Photosynthesis</keyword>
<keyword evidence="8" id="KW-0418">Kinase</keyword>
<evidence type="ECO:0000256" key="10">
    <source>
        <dbReference type="ARBA" id="ARBA00031382"/>
    </source>
</evidence>
<dbReference type="RefSeq" id="WP_317136028.1">
    <property type="nucleotide sequence ID" value="NZ_CP043875.1"/>
</dbReference>
<dbReference type="GO" id="GO:0008974">
    <property type="term" value="F:phosphoribulokinase activity"/>
    <property type="evidence" value="ECO:0007669"/>
    <property type="project" value="UniProtKB-EC"/>
</dbReference>
<dbReference type="Pfam" id="PF00485">
    <property type="entry name" value="PRK"/>
    <property type="match status" value="1"/>
</dbReference>
<dbReference type="Proteomes" id="UP001301797">
    <property type="component" value="Chromosome"/>
</dbReference>
<sequence>MKKTKNFRDVIAKSPCVFVIGVAGDSGSGKTTFTSAVREIFGENLVSTITLDDYHTLDREERKERNVTPLSPEANNFELLREHVSMLKRGLPIQKPVYNHKNGRFDPPVPFSPKKIIILEGLHPFATEELRSLMDFTVFVNPDKDVKYDWKIRRDVGERGYKKEDVMAELKARSVDYELYVKPQIEYSDAVIRISNSRYGKRVQNMRNVYNVTLYQNRLDKTIKNINLNFNLFSINSLADRNFLFEFHRTNTDKRRLGALSLDGEFSFDVIRSLEKNIEKQTGVTPVSLYSGKEYVTATEMVQLLLSWRIINKRIAIEEESGDGFCV</sequence>
<proteinExistence type="inferred from homology"/>
<dbReference type="GeneID" id="85230065"/>
<comment type="similarity">
    <text evidence="2">Belongs to the phosphoribulokinase family.</text>
</comment>
<dbReference type="GO" id="GO:0005524">
    <property type="term" value="F:ATP binding"/>
    <property type="evidence" value="ECO:0007669"/>
    <property type="project" value="UniProtKB-KW"/>
</dbReference>
<dbReference type="KEGG" id="mefw:F1737_07810"/>
<keyword evidence="5" id="KW-0113">Calvin cycle</keyword>
<evidence type="ECO:0000256" key="1">
    <source>
        <dbReference type="ARBA" id="ARBA00005215"/>
    </source>
</evidence>
<dbReference type="GO" id="GO:0019253">
    <property type="term" value="P:reductive pentose-phosphate cycle"/>
    <property type="evidence" value="ECO:0007669"/>
    <property type="project" value="UniProtKB-KW"/>
</dbReference>
<accession>A0AA97I2S7</accession>
<dbReference type="Gene3D" id="3.40.50.300">
    <property type="entry name" value="P-loop containing nucleotide triphosphate hydrolases"/>
    <property type="match status" value="1"/>
</dbReference>
<evidence type="ECO:0000256" key="5">
    <source>
        <dbReference type="ARBA" id="ARBA00022567"/>
    </source>
</evidence>